<sequence length="251" mass="27322">MASAKPPRHAASFQVTARSPQDHAPRRPGTRMTGWGYTKVRKTNLLLHGARKRTPGAAPAAPVDAALVNASNGCDPAQPLHSHSRCPHFLRASSRGLHPTALATALPASEAPQRLSSRARRFRRPTRAAEPSAAPTHFAALVPPCACIPTCRRRGNCCPLRKHNDATQPIHHIPPGAPLSRLAKSPSAYYIALMRYYALLHRRYRNRRRAQPAPAMHISPELATYAHVPPAASNRAHVTLQRARQQSASAS</sequence>
<name>A0A166RG99_9AGAM</name>
<organism evidence="2">
    <name type="scientific">Athelia psychrophila</name>
    <dbReference type="NCBI Taxonomy" id="1759441"/>
    <lineage>
        <taxon>Eukaryota</taxon>
        <taxon>Fungi</taxon>
        <taxon>Dikarya</taxon>
        <taxon>Basidiomycota</taxon>
        <taxon>Agaricomycotina</taxon>
        <taxon>Agaricomycetes</taxon>
        <taxon>Agaricomycetidae</taxon>
        <taxon>Atheliales</taxon>
        <taxon>Atheliaceae</taxon>
        <taxon>Athelia</taxon>
    </lineage>
</organism>
<accession>A0A166RG99</accession>
<reference evidence="2" key="1">
    <citation type="journal article" date="2016" name="Mol. Biol. Evol.">
        <title>Comparative Genomics of Early-Diverging Mushroom-Forming Fungi Provides Insights into the Origins of Lignocellulose Decay Capabilities.</title>
        <authorList>
            <person name="Nagy L.G."/>
            <person name="Riley R."/>
            <person name="Tritt A."/>
            <person name="Adam C."/>
            <person name="Daum C."/>
            <person name="Floudas D."/>
            <person name="Sun H."/>
            <person name="Yadav J.S."/>
            <person name="Pangilinan J."/>
            <person name="Larsson K.H."/>
            <person name="Matsuura K."/>
            <person name="Barry K."/>
            <person name="Labutti K."/>
            <person name="Kuo R."/>
            <person name="Ohm R.A."/>
            <person name="Bhattacharya S.S."/>
            <person name="Shirouzu T."/>
            <person name="Yoshinaga Y."/>
            <person name="Martin F.M."/>
            <person name="Grigoriev I.V."/>
            <person name="Hibbett D.S."/>
        </authorList>
    </citation>
    <scope>NUCLEOTIDE SEQUENCE [LARGE SCALE GENOMIC DNA]</scope>
    <source>
        <strain evidence="2">CBS 109695</strain>
    </source>
</reference>
<dbReference type="EMBL" id="KV417504">
    <property type="protein sequence ID" value="KZP28240.1"/>
    <property type="molecule type" value="Genomic_DNA"/>
</dbReference>
<dbReference type="AlphaFoldDB" id="A0A166RG99"/>
<feature type="region of interest" description="Disordered" evidence="1">
    <location>
        <begin position="1"/>
        <end position="34"/>
    </location>
</feature>
<gene>
    <name evidence="2" type="ORF">FIBSPDRAFT_947824</name>
</gene>
<evidence type="ECO:0000313" key="2">
    <source>
        <dbReference type="EMBL" id="KZP28240.1"/>
    </source>
</evidence>
<protein>
    <submittedName>
        <fullName evidence="2">Uncharacterized protein</fullName>
    </submittedName>
</protein>
<proteinExistence type="predicted"/>
<evidence type="ECO:0000256" key="1">
    <source>
        <dbReference type="SAM" id="MobiDB-lite"/>
    </source>
</evidence>